<evidence type="ECO:0000313" key="2">
    <source>
        <dbReference type="Proteomes" id="UP000789405"/>
    </source>
</evidence>
<comment type="caution">
    <text evidence="1">The sequence shown here is derived from an EMBL/GenBank/DDBJ whole genome shotgun (WGS) entry which is preliminary data.</text>
</comment>
<organism evidence="1 2">
    <name type="scientific">Dentiscutata erythropus</name>
    <dbReference type="NCBI Taxonomy" id="1348616"/>
    <lineage>
        <taxon>Eukaryota</taxon>
        <taxon>Fungi</taxon>
        <taxon>Fungi incertae sedis</taxon>
        <taxon>Mucoromycota</taxon>
        <taxon>Glomeromycotina</taxon>
        <taxon>Glomeromycetes</taxon>
        <taxon>Diversisporales</taxon>
        <taxon>Gigasporaceae</taxon>
        <taxon>Dentiscutata</taxon>
    </lineage>
</organism>
<sequence length="113" mass="13143">MKAFKRASTTYKAKYEMLIQNNNTKTQTTKFYDTSNEFEIANLEVLGVLQYDAKDNGADYQNYIAEFVSNEGSVLRRMECKKEGSQKLYELVGGRILDLRRGQEFESIHYFAK</sequence>
<gene>
    <name evidence="1" type="ORF">DERYTH_LOCUS2838</name>
</gene>
<proteinExistence type="predicted"/>
<accession>A0A9N8ZLD3</accession>
<reference evidence="1" key="1">
    <citation type="submission" date="2021-06" db="EMBL/GenBank/DDBJ databases">
        <authorList>
            <person name="Kallberg Y."/>
            <person name="Tangrot J."/>
            <person name="Rosling A."/>
        </authorList>
    </citation>
    <scope>NUCLEOTIDE SEQUENCE</scope>
    <source>
        <strain evidence="1">MA453B</strain>
    </source>
</reference>
<protein>
    <submittedName>
        <fullName evidence="1">12087_t:CDS:1</fullName>
    </submittedName>
</protein>
<name>A0A9N8ZLD3_9GLOM</name>
<dbReference type="AlphaFoldDB" id="A0A9N8ZLD3"/>
<dbReference type="EMBL" id="CAJVPY010000940">
    <property type="protein sequence ID" value="CAG8499753.1"/>
    <property type="molecule type" value="Genomic_DNA"/>
</dbReference>
<evidence type="ECO:0000313" key="1">
    <source>
        <dbReference type="EMBL" id="CAG8499753.1"/>
    </source>
</evidence>
<keyword evidence="2" id="KW-1185">Reference proteome</keyword>
<dbReference type="Proteomes" id="UP000789405">
    <property type="component" value="Unassembled WGS sequence"/>
</dbReference>